<name>A0ABW3H4W0_9SPHN</name>
<evidence type="ECO:0000256" key="1">
    <source>
        <dbReference type="SAM" id="MobiDB-lite"/>
    </source>
</evidence>
<evidence type="ECO:0000313" key="3">
    <source>
        <dbReference type="EMBL" id="MFD0945700.1"/>
    </source>
</evidence>
<protein>
    <submittedName>
        <fullName evidence="3">NepR family anti-sigma factor</fullName>
    </submittedName>
</protein>
<comment type="caution">
    <text evidence="3">The sequence shown here is derived from an EMBL/GenBank/DDBJ whole genome shotgun (WGS) entry which is preliminary data.</text>
</comment>
<feature type="domain" description="Anti-sigma factor NepR" evidence="2">
    <location>
        <begin position="21"/>
        <end position="47"/>
    </location>
</feature>
<organism evidence="3 4">
    <name type="scientific">Sphingomonas canadensis</name>
    <dbReference type="NCBI Taxonomy" id="1219257"/>
    <lineage>
        <taxon>Bacteria</taxon>
        <taxon>Pseudomonadati</taxon>
        <taxon>Pseudomonadota</taxon>
        <taxon>Alphaproteobacteria</taxon>
        <taxon>Sphingomonadales</taxon>
        <taxon>Sphingomonadaceae</taxon>
        <taxon>Sphingomonas</taxon>
    </lineage>
</organism>
<accession>A0ABW3H4W0</accession>
<dbReference type="EMBL" id="JBHTJG010000002">
    <property type="protein sequence ID" value="MFD0945700.1"/>
    <property type="molecule type" value="Genomic_DNA"/>
</dbReference>
<reference evidence="4" key="1">
    <citation type="journal article" date="2019" name="Int. J. Syst. Evol. Microbiol.">
        <title>The Global Catalogue of Microorganisms (GCM) 10K type strain sequencing project: providing services to taxonomists for standard genome sequencing and annotation.</title>
        <authorList>
            <consortium name="The Broad Institute Genomics Platform"/>
            <consortium name="The Broad Institute Genome Sequencing Center for Infectious Disease"/>
            <person name="Wu L."/>
            <person name="Ma J."/>
        </authorList>
    </citation>
    <scope>NUCLEOTIDE SEQUENCE [LARGE SCALE GENOMIC DNA]</scope>
    <source>
        <strain evidence="4">CCUG 62982</strain>
    </source>
</reference>
<feature type="region of interest" description="Disordered" evidence="1">
    <location>
        <begin position="1"/>
        <end position="22"/>
    </location>
</feature>
<keyword evidence="4" id="KW-1185">Reference proteome</keyword>
<dbReference type="RefSeq" id="WP_264943494.1">
    <property type="nucleotide sequence ID" value="NZ_JAPDRA010000002.1"/>
</dbReference>
<proteinExistence type="predicted"/>
<gene>
    <name evidence="3" type="ORF">ACFQ1E_05055</name>
</gene>
<dbReference type="InterPro" id="IPR041649">
    <property type="entry name" value="NepR"/>
</dbReference>
<sequence>MKQAPKRKGGAQGRTGGKPVGDALRQAYDEALGEAIPAEMLDLLNKLG</sequence>
<evidence type="ECO:0000259" key="2">
    <source>
        <dbReference type="Pfam" id="PF18557"/>
    </source>
</evidence>
<feature type="compositionally biased region" description="Gly residues" evidence="1">
    <location>
        <begin position="10"/>
        <end position="19"/>
    </location>
</feature>
<dbReference type="Proteomes" id="UP001596977">
    <property type="component" value="Unassembled WGS sequence"/>
</dbReference>
<dbReference type="Pfam" id="PF18557">
    <property type="entry name" value="NepR"/>
    <property type="match status" value="1"/>
</dbReference>
<evidence type="ECO:0000313" key="4">
    <source>
        <dbReference type="Proteomes" id="UP001596977"/>
    </source>
</evidence>